<dbReference type="GO" id="GO:0016301">
    <property type="term" value="F:kinase activity"/>
    <property type="evidence" value="ECO:0007669"/>
    <property type="project" value="UniProtKB-KW"/>
</dbReference>
<keyword evidence="2" id="KW-0418">Kinase</keyword>
<sequence>MTGPAAKAAGKAAGKAASKTLRRLTGRGAVPRTVPGRIRGWTAAGLVAVIVLVAAVSTGLEAARQGVRLVGEDAGPQVVHTGHLYFALSDMDTQLAGTLLIGREHDLGVGRDRSEALYSDRRGEAHRALLQAFEIAGTDTASRRTVQEILDRLGTYEQLASRALLLGDQAAHPAGPPPEEVLDVYRQATDLMRLDILPKAYNLTLENASVVRRAYADERSHVLRSRVTVGVASVLLLAALAGLQIYLTRRFRRLVNPALALATALTLVLAGWALLVLGSSSAHLHDAKEEGFDPTLAFTRARAISNTAAADQTRFLLDPRRADTYAQVYLDTSQAIAYREVGSLADYYRGLASQPTELGFLGGVPRHAEVLVRYRAFQQQDEAMRGLVREGRDREALILRTGLMSELFTAYDLELSKLIAKRNADFEREVDAGAAALDGWNRGLPAAGLVLAVLIVVGVRPRLAEYR</sequence>
<keyword evidence="1" id="KW-1133">Transmembrane helix</keyword>
<dbReference type="RefSeq" id="WP_344450882.1">
    <property type="nucleotide sequence ID" value="NZ_BAAATZ010000009.1"/>
</dbReference>
<feature type="transmembrane region" description="Helical" evidence="1">
    <location>
        <begin position="41"/>
        <end position="60"/>
    </location>
</feature>
<accession>A0ABP6GMI2</accession>
<evidence type="ECO:0000313" key="3">
    <source>
        <dbReference type="Proteomes" id="UP001501842"/>
    </source>
</evidence>
<keyword evidence="1" id="KW-0812">Transmembrane</keyword>
<feature type="transmembrane region" description="Helical" evidence="1">
    <location>
        <begin position="227"/>
        <end position="247"/>
    </location>
</feature>
<keyword evidence="3" id="KW-1185">Reference proteome</keyword>
<feature type="transmembrane region" description="Helical" evidence="1">
    <location>
        <begin position="259"/>
        <end position="278"/>
    </location>
</feature>
<dbReference type="Proteomes" id="UP001501842">
    <property type="component" value="Unassembled WGS sequence"/>
</dbReference>
<keyword evidence="2" id="KW-0808">Transferase</keyword>
<comment type="caution">
    <text evidence="2">The sequence shown here is derived from an EMBL/GenBank/DDBJ whole genome shotgun (WGS) entry which is preliminary data.</text>
</comment>
<name>A0ABP6GMI2_9ACTN</name>
<evidence type="ECO:0000256" key="1">
    <source>
        <dbReference type="SAM" id="Phobius"/>
    </source>
</evidence>
<gene>
    <name evidence="2" type="primary">glnX</name>
    <name evidence="2" type="ORF">GCM10010439_29090</name>
</gene>
<organism evidence="2 3">
    <name type="scientific">Actinocorallia aurantiaca</name>
    <dbReference type="NCBI Taxonomy" id="46204"/>
    <lineage>
        <taxon>Bacteria</taxon>
        <taxon>Bacillati</taxon>
        <taxon>Actinomycetota</taxon>
        <taxon>Actinomycetes</taxon>
        <taxon>Streptosporangiales</taxon>
        <taxon>Thermomonosporaceae</taxon>
        <taxon>Actinocorallia</taxon>
    </lineage>
</organism>
<dbReference type="EMBL" id="BAAATZ010000009">
    <property type="protein sequence ID" value="GAA2726460.1"/>
    <property type="molecule type" value="Genomic_DNA"/>
</dbReference>
<reference evidence="3" key="1">
    <citation type="journal article" date="2019" name="Int. J. Syst. Evol. Microbiol.">
        <title>The Global Catalogue of Microorganisms (GCM) 10K type strain sequencing project: providing services to taxonomists for standard genome sequencing and annotation.</title>
        <authorList>
            <consortium name="The Broad Institute Genomics Platform"/>
            <consortium name="The Broad Institute Genome Sequencing Center for Infectious Disease"/>
            <person name="Wu L."/>
            <person name="Ma J."/>
        </authorList>
    </citation>
    <scope>NUCLEOTIDE SEQUENCE [LARGE SCALE GENOMIC DNA]</scope>
    <source>
        <strain evidence="3">JCM 8201</strain>
    </source>
</reference>
<proteinExistence type="predicted"/>
<protein>
    <submittedName>
        <fullName evidence="2">Protein kinase G-activating protein GlnX</fullName>
    </submittedName>
</protein>
<evidence type="ECO:0000313" key="2">
    <source>
        <dbReference type="EMBL" id="GAA2726460.1"/>
    </source>
</evidence>
<keyword evidence="1" id="KW-0472">Membrane</keyword>